<organism evidence="2">
    <name type="scientific">Dichomitus squalens</name>
    <dbReference type="NCBI Taxonomy" id="114155"/>
    <lineage>
        <taxon>Eukaryota</taxon>
        <taxon>Fungi</taxon>
        <taxon>Dikarya</taxon>
        <taxon>Basidiomycota</taxon>
        <taxon>Agaricomycotina</taxon>
        <taxon>Agaricomycetes</taxon>
        <taxon>Polyporales</taxon>
        <taxon>Polyporaceae</taxon>
        <taxon>Dichomitus</taxon>
    </lineage>
</organism>
<reference evidence="2" key="1">
    <citation type="submission" date="2019-01" db="EMBL/GenBank/DDBJ databases">
        <title>Draft genome sequences of three monokaryotic isolates of the white-rot basidiomycete fungus Dichomitus squalens.</title>
        <authorList>
            <consortium name="DOE Joint Genome Institute"/>
            <person name="Lopez S.C."/>
            <person name="Andreopoulos B."/>
            <person name="Pangilinan J."/>
            <person name="Lipzen A."/>
            <person name="Riley R."/>
            <person name="Ahrendt S."/>
            <person name="Ng V."/>
            <person name="Barry K."/>
            <person name="Daum C."/>
            <person name="Grigoriev I.V."/>
            <person name="Hilden K.S."/>
            <person name="Makela M.R."/>
            <person name="de Vries R.P."/>
        </authorList>
    </citation>
    <scope>NUCLEOTIDE SEQUENCE [LARGE SCALE GENOMIC DNA]</scope>
    <source>
        <strain evidence="2">OM18370.1</strain>
    </source>
</reference>
<protein>
    <submittedName>
        <fullName evidence="2">Uncharacterized protein</fullName>
    </submittedName>
</protein>
<evidence type="ECO:0000256" key="1">
    <source>
        <dbReference type="SAM" id="MobiDB-lite"/>
    </source>
</evidence>
<dbReference type="EMBL" id="ML143389">
    <property type="protein sequence ID" value="TBU34000.1"/>
    <property type="molecule type" value="Genomic_DNA"/>
</dbReference>
<accession>A0A4Q9N0N6</accession>
<evidence type="ECO:0000313" key="2">
    <source>
        <dbReference type="EMBL" id="TBU34000.1"/>
    </source>
</evidence>
<name>A0A4Q9N0N6_9APHY</name>
<dbReference type="Proteomes" id="UP000292957">
    <property type="component" value="Unassembled WGS sequence"/>
</dbReference>
<proteinExistence type="predicted"/>
<sequence>MRPVGTGATLSTSIPATSSRNTTLLRREVTSSDSAVEAGTRIGRSMASRAGSRIWTFGQQVSRGTGDTRYRSVCVIPNVQRLYGT</sequence>
<feature type="compositionally biased region" description="Polar residues" evidence="1">
    <location>
        <begin position="8"/>
        <end position="24"/>
    </location>
</feature>
<dbReference type="AlphaFoldDB" id="A0A4Q9N0N6"/>
<gene>
    <name evidence="2" type="ORF">BD311DRAFT_746944</name>
</gene>
<feature type="region of interest" description="Disordered" evidence="1">
    <location>
        <begin position="1"/>
        <end position="37"/>
    </location>
</feature>